<dbReference type="OrthoDB" id="430326at2759"/>
<evidence type="ECO:0000256" key="10">
    <source>
        <dbReference type="ARBA" id="ARBA00023211"/>
    </source>
</evidence>
<dbReference type="InterPro" id="IPR001212">
    <property type="entry name" value="Somatomedin_B_dom"/>
</dbReference>
<evidence type="ECO:0000256" key="6">
    <source>
        <dbReference type="ARBA" id="ARBA00022759"/>
    </source>
</evidence>
<dbReference type="Proteomes" id="UP000283509">
    <property type="component" value="Unassembled WGS sequence"/>
</dbReference>
<dbReference type="AlphaFoldDB" id="A0A423STG6"/>
<dbReference type="CDD" id="cd21159">
    <property type="entry name" value="XendoU"/>
    <property type="match status" value="1"/>
</dbReference>
<feature type="domain" description="SMB" evidence="13">
    <location>
        <begin position="51"/>
        <end position="93"/>
    </location>
</feature>
<sequence>MKVPALLLLFIAGTLGQSCVGRCGVNDGVSGCQCNSVCSNYGDCCSDYEAVCFSCKDRCGEGYVYSKPCQCNNECGSHGNCCSDYDVECGGGTGGGVTDTDLRNLMEELYSLDVNSVGNQLVLDHQGQGSSGDLAPESLFVSVPESALTGPTISLLRQLQDNYIPSVSFAEDEDAAEVAEQEAFLDAVMATQVMQRAETFLTEKNLLSGSLRDKLKEIWFMMYTRSGSILGSSGFEHVFVGELKNGVVSGFHNWVSFYQEELDGNLNYMGWSKKVDLGDKGEIINDHFEWLGEPKNTGSMMVGTSPELDMAMFTVCFLARPDSKCPTQMNGQQFQVQTHPSDYDGHVLVGSAYPVI</sequence>
<keyword evidence="16" id="KW-1185">Reference proteome</keyword>
<name>A0A423STG6_PENVA</name>
<evidence type="ECO:0000259" key="13">
    <source>
        <dbReference type="PROSITE" id="PS50958"/>
    </source>
</evidence>
<feature type="chain" id="PRO_5026380010" evidence="12">
    <location>
        <begin position="17"/>
        <end position="356"/>
    </location>
</feature>
<comment type="subunit">
    <text evidence="3 12">Monomer.</text>
</comment>
<dbReference type="SUPFAM" id="SSF90188">
    <property type="entry name" value="Somatomedin B domain"/>
    <property type="match status" value="2"/>
</dbReference>
<organism evidence="15 16">
    <name type="scientific">Penaeus vannamei</name>
    <name type="common">Whiteleg shrimp</name>
    <name type="synonym">Litopenaeus vannamei</name>
    <dbReference type="NCBI Taxonomy" id="6689"/>
    <lineage>
        <taxon>Eukaryota</taxon>
        <taxon>Metazoa</taxon>
        <taxon>Ecdysozoa</taxon>
        <taxon>Arthropoda</taxon>
        <taxon>Crustacea</taxon>
        <taxon>Multicrustacea</taxon>
        <taxon>Malacostraca</taxon>
        <taxon>Eumalacostraca</taxon>
        <taxon>Eucarida</taxon>
        <taxon>Decapoda</taxon>
        <taxon>Dendrobranchiata</taxon>
        <taxon>Penaeoidea</taxon>
        <taxon>Penaeidae</taxon>
        <taxon>Penaeus</taxon>
    </lineage>
</organism>
<keyword evidence="7 12" id="KW-0378">Hydrolase</keyword>
<dbReference type="GO" id="GO:0016829">
    <property type="term" value="F:lyase activity"/>
    <property type="evidence" value="ECO:0007669"/>
    <property type="project" value="UniProtKB-KW"/>
</dbReference>
<evidence type="ECO:0000256" key="3">
    <source>
        <dbReference type="ARBA" id="ARBA00011245"/>
    </source>
</evidence>
<comment type="similarity">
    <text evidence="2 12">Belongs to the ENDOU family.</text>
</comment>
<protein>
    <submittedName>
        <fullName evidence="15">Endoribonuclease-like protein</fullName>
    </submittedName>
</protein>
<evidence type="ECO:0000256" key="7">
    <source>
        <dbReference type="ARBA" id="ARBA00022801"/>
    </source>
</evidence>
<evidence type="ECO:0000256" key="5">
    <source>
        <dbReference type="ARBA" id="ARBA00022723"/>
    </source>
</evidence>
<accession>A0A423STG6</accession>
<gene>
    <name evidence="15" type="ORF">C7M84_014468</name>
</gene>
<dbReference type="GO" id="GO:0004521">
    <property type="term" value="F:RNA endonuclease activity"/>
    <property type="evidence" value="ECO:0007669"/>
    <property type="project" value="UniProtKB-UniRule"/>
</dbReference>
<dbReference type="InterPro" id="IPR018998">
    <property type="entry name" value="EndoU_C"/>
</dbReference>
<proteinExistence type="inferred from homology"/>
<evidence type="ECO:0000256" key="4">
    <source>
        <dbReference type="ARBA" id="ARBA00022722"/>
    </source>
</evidence>
<dbReference type="PANTHER" id="PTHR12439:SF42">
    <property type="entry name" value="ENDORIBONUCLEASE-RELATED"/>
    <property type="match status" value="1"/>
</dbReference>
<dbReference type="InterPro" id="IPR036024">
    <property type="entry name" value="Somatomedin_B-like_dom_sf"/>
</dbReference>
<evidence type="ECO:0000256" key="1">
    <source>
        <dbReference type="ARBA" id="ARBA00001936"/>
    </source>
</evidence>
<evidence type="ECO:0000256" key="11">
    <source>
        <dbReference type="ARBA" id="ARBA00023239"/>
    </source>
</evidence>
<dbReference type="EMBL" id="QCYY01002808">
    <property type="protein sequence ID" value="ROT67471.1"/>
    <property type="molecule type" value="Genomic_DNA"/>
</dbReference>
<comment type="cofactor">
    <cofactor evidence="1 12">
        <name>Mn(2+)</name>
        <dbReference type="ChEBI" id="CHEBI:29035"/>
    </cofactor>
</comment>
<comment type="caution">
    <text evidence="15">The sequence shown here is derived from an EMBL/GenBank/DDBJ whole genome shotgun (WGS) entry which is preliminary data.</text>
</comment>
<dbReference type="GO" id="GO:0046872">
    <property type="term" value="F:metal ion binding"/>
    <property type="evidence" value="ECO:0007669"/>
    <property type="project" value="UniProtKB-UniRule"/>
</dbReference>
<dbReference type="InterPro" id="IPR039787">
    <property type="entry name" value="ENDOU"/>
</dbReference>
<evidence type="ECO:0000256" key="8">
    <source>
        <dbReference type="ARBA" id="ARBA00022884"/>
    </source>
</evidence>
<dbReference type="InterPro" id="IPR037227">
    <property type="entry name" value="EndoU-like"/>
</dbReference>
<dbReference type="PROSITE" id="PS00524">
    <property type="entry name" value="SMB_1"/>
    <property type="match status" value="1"/>
</dbReference>
<evidence type="ECO:0000256" key="2">
    <source>
        <dbReference type="ARBA" id="ARBA00010168"/>
    </source>
</evidence>
<keyword evidence="9" id="KW-1015">Disulfide bond</keyword>
<dbReference type="GO" id="GO:0003723">
    <property type="term" value="F:RNA binding"/>
    <property type="evidence" value="ECO:0007669"/>
    <property type="project" value="UniProtKB-UniRule"/>
</dbReference>
<feature type="domain" description="EndoU" evidence="14">
    <location>
        <begin position="98"/>
        <end position="356"/>
    </location>
</feature>
<reference evidence="15 16" key="2">
    <citation type="submission" date="2019-01" db="EMBL/GenBank/DDBJ databases">
        <title>The decoding of complex shrimp genome reveals the adaptation for benthos swimmer, frequently molting mechanism and breeding impact on genome.</title>
        <authorList>
            <person name="Sun Y."/>
            <person name="Gao Y."/>
            <person name="Yu Y."/>
        </authorList>
    </citation>
    <scope>NUCLEOTIDE SEQUENCE [LARGE SCALE GENOMIC DNA]</scope>
    <source>
        <tissue evidence="15">Muscle</tissue>
    </source>
</reference>
<dbReference type="PROSITE" id="PS51959">
    <property type="entry name" value="ENDOU"/>
    <property type="match status" value="1"/>
</dbReference>
<evidence type="ECO:0000313" key="15">
    <source>
        <dbReference type="EMBL" id="ROT67471.1"/>
    </source>
</evidence>
<keyword evidence="11" id="KW-0456">Lyase</keyword>
<dbReference type="PROSITE" id="PS50958">
    <property type="entry name" value="SMB_2"/>
    <property type="match status" value="2"/>
</dbReference>
<feature type="signal peptide" evidence="12">
    <location>
        <begin position="1"/>
        <end position="16"/>
    </location>
</feature>
<dbReference type="GO" id="GO:0016787">
    <property type="term" value="F:hydrolase activity"/>
    <property type="evidence" value="ECO:0007669"/>
    <property type="project" value="UniProtKB-KW"/>
</dbReference>
<dbReference type="PANTHER" id="PTHR12439">
    <property type="entry name" value="PLACENTAL PROTEIN 11-RELATED"/>
    <property type="match status" value="1"/>
</dbReference>
<dbReference type="PROSITE" id="PS51257">
    <property type="entry name" value="PROKAR_LIPOPROTEIN"/>
    <property type="match status" value="1"/>
</dbReference>
<dbReference type="SMART" id="SM00201">
    <property type="entry name" value="SO"/>
    <property type="match status" value="2"/>
</dbReference>
<keyword evidence="8 12" id="KW-0694">RNA-binding</keyword>
<keyword evidence="10 12" id="KW-0464">Manganese</keyword>
<keyword evidence="12" id="KW-0732">Signal</keyword>
<dbReference type="Pfam" id="PF01033">
    <property type="entry name" value="Somatomedin_B"/>
    <property type="match status" value="2"/>
</dbReference>
<evidence type="ECO:0000259" key="14">
    <source>
        <dbReference type="PROSITE" id="PS51959"/>
    </source>
</evidence>
<keyword evidence="4 12" id="KW-0540">Nuclease</keyword>
<keyword evidence="6 12" id="KW-0255">Endonuclease</keyword>
<reference evidence="15 16" key="1">
    <citation type="submission" date="2018-04" db="EMBL/GenBank/DDBJ databases">
        <authorList>
            <person name="Zhang X."/>
            <person name="Yuan J."/>
            <person name="Li F."/>
            <person name="Xiang J."/>
        </authorList>
    </citation>
    <scope>NUCLEOTIDE SEQUENCE [LARGE SCALE GENOMIC DNA]</scope>
    <source>
        <tissue evidence="15">Muscle</tissue>
    </source>
</reference>
<keyword evidence="5 12" id="KW-0479">Metal-binding</keyword>
<dbReference type="Gene3D" id="4.10.410.20">
    <property type="match status" value="2"/>
</dbReference>
<evidence type="ECO:0000256" key="12">
    <source>
        <dbReference type="RuleBase" id="RU367085"/>
    </source>
</evidence>
<dbReference type="SUPFAM" id="SSF142877">
    <property type="entry name" value="EndoU-like"/>
    <property type="match status" value="1"/>
</dbReference>
<evidence type="ECO:0000256" key="9">
    <source>
        <dbReference type="ARBA" id="ARBA00023157"/>
    </source>
</evidence>
<evidence type="ECO:0000313" key="16">
    <source>
        <dbReference type="Proteomes" id="UP000283509"/>
    </source>
</evidence>
<dbReference type="Pfam" id="PF09412">
    <property type="entry name" value="XendoU"/>
    <property type="match status" value="1"/>
</dbReference>
<feature type="domain" description="SMB" evidence="13">
    <location>
        <begin position="15"/>
        <end position="49"/>
    </location>
</feature>